<dbReference type="NCBIfam" id="NF001186">
    <property type="entry name" value="PRK00155.2-3"/>
    <property type="match status" value="1"/>
</dbReference>
<feature type="site" description="Positions MEP for the nucleophilic attack" evidence="3">
    <location>
        <position position="208"/>
    </location>
</feature>
<evidence type="ECO:0000313" key="4">
    <source>
        <dbReference type="EMBL" id="MCU7549654.1"/>
    </source>
</evidence>
<dbReference type="InterPro" id="IPR050088">
    <property type="entry name" value="IspD/TarI_cytidylyltransf_bact"/>
</dbReference>
<dbReference type="Pfam" id="PF01128">
    <property type="entry name" value="IspD"/>
    <property type="match status" value="1"/>
</dbReference>
<accession>A0A9X3BFU2</accession>
<dbReference type="GO" id="GO:0050518">
    <property type="term" value="F:2-C-methyl-D-erythritol 4-phosphate cytidylyltransferase activity"/>
    <property type="evidence" value="ECO:0007669"/>
    <property type="project" value="UniProtKB-UniRule"/>
</dbReference>
<keyword evidence="5" id="KW-1185">Reference proteome</keyword>
<proteinExistence type="inferred from homology"/>
<dbReference type="AlphaFoldDB" id="A0A9X3BFU2"/>
<dbReference type="NCBIfam" id="TIGR00453">
    <property type="entry name" value="ispD"/>
    <property type="match status" value="1"/>
</dbReference>
<keyword evidence="1 3" id="KW-0808">Transferase</keyword>
<dbReference type="FunFam" id="3.90.550.10:FF:000003">
    <property type="entry name" value="2-C-methyl-D-erythritol 4-phosphate cytidylyltransferase"/>
    <property type="match status" value="1"/>
</dbReference>
<feature type="site" description="Transition state stabilizer" evidence="3">
    <location>
        <position position="23"/>
    </location>
</feature>
<dbReference type="GO" id="GO:0019288">
    <property type="term" value="P:isopentenyl diphosphate biosynthetic process, methylerythritol 4-phosphate pathway"/>
    <property type="evidence" value="ECO:0007669"/>
    <property type="project" value="UniProtKB-UniRule"/>
</dbReference>
<feature type="site" description="Positions MEP for the nucleophilic attack" evidence="3">
    <location>
        <position position="154"/>
    </location>
</feature>
<dbReference type="InterPro" id="IPR001228">
    <property type="entry name" value="IspD"/>
</dbReference>
<dbReference type="SUPFAM" id="SSF53448">
    <property type="entry name" value="Nucleotide-diphospho-sugar transferases"/>
    <property type="match status" value="1"/>
</dbReference>
<comment type="caution">
    <text evidence="4">The sequence shown here is derived from an EMBL/GenBank/DDBJ whole genome shotgun (WGS) entry which is preliminary data.</text>
</comment>
<comment type="similarity">
    <text evidence="3">Belongs to the IspD/TarI cytidylyltransferase family. IspD subfamily.</text>
</comment>
<comment type="catalytic activity">
    <reaction evidence="3">
        <text>2-C-methyl-D-erythritol 4-phosphate + CTP + H(+) = 4-CDP-2-C-methyl-D-erythritol + diphosphate</text>
        <dbReference type="Rhea" id="RHEA:13429"/>
        <dbReference type="ChEBI" id="CHEBI:15378"/>
        <dbReference type="ChEBI" id="CHEBI:33019"/>
        <dbReference type="ChEBI" id="CHEBI:37563"/>
        <dbReference type="ChEBI" id="CHEBI:57823"/>
        <dbReference type="ChEBI" id="CHEBI:58262"/>
        <dbReference type="EC" id="2.7.7.60"/>
    </reaction>
</comment>
<evidence type="ECO:0000313" key="5">
    <source>
        <dbReference type="Proteomes" id="UP001155483"/>
    </source>
</evidence>
<feature type="site" description="Transition state stabilizer" evidence="3">
    <location>
        <position position="16"/>
    </location>
</feature>
<comment type="pathway">
    <text evidence="3">Isoprenoid biosynthesis; isopentenyl diphosphate biosynthesis via DXP pathway; isopentenyl diphosphate from 1-deoxy-D-xylulose 5-phosphate: step 2/6.</text>
</comment>
<dbReference type="EMBL" id="JAOTIF010000006">
    <property type="protein sequence ID" value="MCU7549654.1"/>
    <property type="molecule type" value="Genomic_DNA"/>
</dbReference>
<dbReference type="PANTHER" id="PTHR32125:SF4">
    <property type="entry name" value="2-C-METHYL-D-ERYTHRITOL 4-PHOSPHATE CYTIDYLYLTRANSFERASE, CHLOROPLASTIC"/>
    <property type="match status" value="1"/>
</dbReference>
<dbReference type="HAMAP" id="MF_00108">
    <property type="entry name" value="IspD"/>
    <property type="match status" value="1"/>
</dbReference>
<dbReference type="PANTHER" id="PTHR32125">
    <property type="entry name" value="2-C-METHYL-D-ERYTHRITOL 4-PHOSPHATE CYTIDYLYLTRANSFERASE, CHLOROPLASTIC"/>
    <property type="match status" value="1"/>
</dbReference>
<evidence type="ECO:0000256" key="2">
    <source>
        <dbReference type="ARBA" id="ARBA00022695"/>
    </source>
</evidence>
<evidence type="ECO:0000256" key="3">
    <source>
        <dbReference type="HAMAP-Rule" id="MF_00108"/>
    </source>
</evidence>
<name>A0A9X3BFU2_9BACT</name>
<dbReference type="InterPro" id="IPR029044">
    <property type="entry name" value="Nucleotide-diphossugar_trans"/>
</dbReference>
<keyword evidence="3" id="KW-0414">Isoprene biosynthesis</keyword>
<gene>
    <name evidence="3" type="primary">ispD</name>
    <name evidence="4" type="ORF">OCK74_11045</name>
</gene>
<keyword evidence="2 3" id="KW-0548">Nucleotidyltransferase</keyword>
<sequence>MMHKYAVIVAGGSGSRMGSATPKQFLMLNDKPLLYYTVKTFLEAFDDLQIILVLPEQYTDLGREIIDAYFDYSRIQITAGGETRFHSVKNGLQLVRQDSIVFVHDAVRCLISTNLIHRCYQNTLHSGSAVPVVRCKDSVRLLNEEGNDNEVLDRSKIVLVQTPQTFHSRILLPAFEIDYKERFTDEATVVETFGLKVSLVEGEENNIKITRPVDLLFAESLLNHSEYKLINQ</sequence>
<dbReference type="Proteomes" id="UP001155483">
    <property type="component" value="Unassembled WGS sequence"/>
</dbReference>
<comment type="function">
    <text evidence="3">Catalyzes the formation of 4-diphosphocytidyl-2-C-methyl-D-erythritol from CTP and 2-C-methyl-D-erythritol 4-phosphate (MEP).</text>
</comment>
<reference evidence="4" key="2">
    <citation type="submission" date="2023-04" db="EMBL/GenBank/DDBJ databases">
        <title>Paracnuella aquatica gen. nov., sp. nov., a member of the family Chitinophagaceae isolated from a hot spring.</title>
        <authorList>
            <person name="Wang C."/>
        </authorList>
    </citation>
    <scope>NUCLEOTIDE SEQUENCE</scope>
    <source>
        <strain evidence="4">LB-8</strain>
    </source>
</reference>
<dbReference type="InterPro" id="IPR034683">
    <property type="entry name" value="IspD/TarI"/>
</dbReference>
<organism evidence="4 5">
    <name type="scientific">Paraflavisolibacter caeni</name>
    <dbReference type="NCBI Taxonomy" id="2982496"/>
    <lineage>
        <taxon>Bacteria</taxon>
        <taxon>Pseudomonadati</taxon>
        <taxon>Bacteroidota</taxon>
        <taxon>Chitinophagia</taxon>
        <taxon>Chitinophagales</taxon>
        <taxon>Chitinophagaceae</taxon>
        <taxon>Paraflavisolibacter</taxon>
    </lineage>
</organism>
<reference evidence="4" key="1">
    <citation type="submission" date="2022-09" db="EMBL/GenBank/DDBJ databases">
        <authorList>
            <person name="Yuan C."/>
            <person name="Ke Z."/>
        </authorList>
    </citation>
    <scope>NUCLEOTIDE SEQUENCE</scope>
    <source>
        <strain evidence="4">LB-8</strain>
    </source>
</reference>
<dbReference type="Gene3D" id="3.90.550.10">
    <property type="entry name" value="Spore Coat Polysaccharide Biosynthesis Protein SpsA, Chain A"/>
    <property type="match status" value="1"/>
</dbReference>
<dbReference type="RefSeq" id="WP_279297095.1">
    <property type="nucleotide sequence ID" value="NZ_JAOTIF010000006.1"/>
</dbReference>
<dbReference type="EC" id="2.7.7.60" evidence="3"/>
<protein>
    <recommendedName>
        <fullName evidence="3">2-C-methyl-D-erythritol 4-phosphate cytidylyltransferase</fullName>
        <ecNumber evidence="3">2.7.7.60</ecNumber>
    </recommendedName>
    <alternativeName>
        <fullName evidence="3">4-diphosphocytidyl-2C-methyl-D-erythritol synthase</fullName>
    </alternativeName>
    <alternativeName>
        <fullName evidence="3">MEP cytidylyltransferase</fullName>
        <shortName evidence="3">MCT</shortName>
    </alternativeName>
</protein>
<dbReference type="CDD" id="cd02516">
    <property type="entry name" value="CDP-ME_synthetase"/>
    <property type="match status" value="1"/>
</dbReference>
<evidence type="ECO:0000256" key="1">
    <source>
        <dbReference type="ARBA" id="ARBA00022679"/>
    </source>
</evidence>